<accession>A0A6G0VIB0</accession>
<dbReference type="Proteomes" id="UP000478052">
    <property type="component" value="Unassembled WGS sequence"/>
</dbReference>
<proteinExistence type="predicted"/>
<name>A0A6G0VIB0_APHCR</name>
<comment type="caution">
    <text evidence="1">The sequence shown here is derived from an EMBL/GenBank/DDBJ whole genome shotgun (WGS) entry which is preliminary data.</text>
</comment>
<reference evidence="1 2" key="1">
    <citation type="submission" date="2019-08" db="EMBL/GenBank/DDBJ databases">
        <title>Whole genome of Aphis craccivora.</title>
        <authorList>
            <person name="Voronova N.V."/>
            <person name="Shulinski R.S."/>
            <person name="Bandarenka Y.V."/>
            <person name="Zhorov D.G."/>
            <person name="Warner D."/>
        </authorList>
    </citation>
    <scope>NUCLEOTIDE SEQUENCE [LARGE SCALE GENOMIC DNA]</scope>
    <source>
        <strain evidence="1">180601</strain>
        <tissue evidence="1">Whole Body</tissue>
    </source>
</reference>
<evidence type="ECO:0000313" key="2">
    <source>
        <dbReference type="Proteomes" id="UP000478052"/>
    </source>
</evidence>
<dbReference type="AlphaFoldDB" id="A0A6G0VIB0"/>
<protein>
    <submittedName>
        <fullName evidence="1">KRAB-A domain-containing protein 2-like</fullName>
    </submittedName>
</protein>
<evidence type="ECO:0000313" key="1">
    <source>
        <dbReference type="EMBL" id="KAF0687746.1"/>
    </source>
</evidence>
<organism evidence="1 2">
    <name type="scientific">Aphis craccivora</name>
    <name type="common">Cowpea aphid</name>
    <dbReference type="NCBI Taxonomy" id="307492"/>
    <lineage>
        <taxon>Eukaryota</taxon>
        <taxon>Metazoa</taxon>
        <taxon>Ecdysozoa</taxon>
        <taxon>Arthropoda</taxon>
        <taxon>Hexapoda</taxon>
        <taxon>Insecta</taxon>
        <taxon>Pterygota</taxon>
        <taxon>Neoptera</taxon>
        <taxon>Paraneoptera</taxon>
        <taxon>Hemiptera</taxon>
        <taxon>Sternorrhyncha</taxon>
        <taxon>Aphidomorpha</taxon>
        <taxon>Aphidoidea</taxon>
        <taxon>Aphididae</taxon>
        <taxon>Aphidini</taxon>
        <taxon>Aphis</taxon>
        <taxon>Aphis</taxon>
    </lineage>
</organism>
<gene>
    <name evidence="1" type="ORF">FWK35_00036408</name>
</gene>
<dbReference type="EMBL" id="VUJU01016761">
    <property type="protein sequence ID" value="KAF0687746.1"/>
    <property type="molecule type" value="Genomic_DNA"/>
</dbReference>
<keyword evidence="2" id="KW-1185">Reference proteome</keyword>
<sequence length="117" mass="13334">MYRGSVVQWLHKLATTRAVTSSNSAQCKKYSAEFSVVSFPPAVVLVAYSAPHRTHSTRIEVHTHERAKESWNTPYSRNQFTTCKEKLVTIEEVPDLTITLREAMRKYSNLGGQGYDR</sequence>